<dbReference type="Pfam" id="PF13517">
    <property type="entry name" value="FG-GAP_3"/>
    <property type="match status" value="1"/>
</dbReference>
<evidence type="ECO:0000313" key="6">
    <source>
        <dbReference type="EMBL" id="KAB1984194.1"/>
    </source>
</evidence>
<dbReference type="InterPro" id="IPR013519">
    <property type="entry name" value="Int_alpha_beta-p"/>
</dbReference>
<protein>
    <recommendedName>
        <fullName evidence="8">VCBS repeat-containing protein</fullName>
    </recommendedName>
</protein>
<reference evidence="6 7" key="1">
    <citation type="submission" date="2019-09" db="EMBL/GenBank/DDBJ databases">
        <title>Isolation and identification of active actinomycetes.</title>
        <authorList>
            <person name="Yu Z."/>
            <person name="Han C."/>
            <person name="Yu B."/>
        </authorList>
    </citation>
    <scope>NUCLEOTIDE SEQUENCE [LARGE SCALE GENOMIC DNA]</scope>
    <source>
        <strain evidence="6 7">NEAU-H2</strain>
    </source>
</reference>
<dbReference type="GO" id="GO:0016787">
    <property type="term" value="F:hydrolase activity"/>
    <property type="evidence" value="ECO:0007669"/>
    <property type="project" value="UniProtKB-KW"/>
</dbReference>
<dbReference type="SMART" id="SM00191">
    <property type="entry name" value="Int_alpha"/>
    <property type="match status" value="4"/>
</dbReference>
<dbReference type="SUPFAM" id="SSF69318">
    <property type="entry name" value="Integrin alpha N-terminal domain"/>
    <property type="match status" value="2"/>
</dbReference>
<feature type="chain" id="PRO_5039413546" description="VCBS repeat-containing protein" evidence="5">
    <location>
        <begin position="22"/>
        <end position="459"/>
    </location>
</feature>
<keyword evidence="1 5" id="KW-0732">Signal</keyword>
<dbReference type="Proteomes" id="UP000442990">
    <property type="component" value="Unassembled WGS sequence"/>
</dbReference>
<dbReference type="GO" id="GO:0007155">
    <property type="term" value="P:cell adhesion"/>
    <property type="evidence" value="ECO:0007669"/>
    <property type="project" value="InterPro"/>
</dbReference>
<dbReference type="RefSeq" id="WP_151472368.1">
    <property type="nucleotide sequence ID" value="NZ_WBKG01000028.1"/>
</dbReference>
<dbReference type="InterPro" id="IPR013517">
    <property type="entry name" value="FG-GAP"/>
</dbReference>
<evidence type="ECO:0000256" key="5">
    <source>
        <dbReference type="SAM" id="SignalP"/>
    </source>
</evidence>
<dbReference type="AlphaFoldDB" id="A0A7J5D905"/>
<comment type="caution">
    <text evidence="6">The sequence shown here is derived from an EMBL/GenBank/DDBJ whole genome shotgun (WGS) entry which is preliminary data.</text>
</comment>
<dbReference type="PROSITE" id="PS51470">
    <property type="entry name" value="FG_GAP"/>
    <property type="match status" value="2"/>
</dbReference>
<dbReference type="EMBL" id="WBKG01000028">
    <property type="protein sequence ID" value="KAB1984194.1"/>
    <property type="molecule type" value="Genomic_DNA"/>
</dbReference>
<name>A0A7J5D905_9ACTN</name>
<evidence type="ECO:0008006" key="8">
    <source>
        <dbReference type="Google" id="ProtNLM"/>
    </source>
</evidence>
<evidence type="ECO:0000256" key="3">
    <source>
        <dbReference type="ARBA" id="ARBA00022801"/>
    </source>
</evidence>
<keyword evidence="4" id="KW-0325">Glycoprotein</keyword>
<dbReference type="PRINTS" id="PR01185">
    <property type="entry name" value="INTEGRINA"/>
</dbReference>
<evidence type="ECO:0000313" key="7">
    <source>
        <dbReference type="Proteomes" id="UP000442990"/>
    </source>
</evidence>
<dbReference type="PANTHER" id="PTHR23221:SF7">
    <property type="entry name" value="PHOSPHATIDYLINOSITOL-GLYCAN-SPECIFIC PHOSPHOLIPASE D"/>
    <property type="match status" value="1"/>
</dbReference>
<keyword evidence="2" id="KW-0677">Repeat</keyword>
<organism evidence="6 7">
    <name type="scientific">Streptomyces triticiradicis</name>
    <dbReference type="NCBI Taxonomy" id="2651189"/>
    <lineage>
        <taxon>Bacteria</taxon>
        <taxon>Bacillati</taxon>
        <taxon>Actinomycetota</taxon>
        <taxon>Actinomycetes</taxon>
        <taxon>Kitasatosporales</taxon>
        <taxon>Streptomycetaceae</taxon>
        <taxon>Streptomyces</taxon>
    </lineage>
</organism>
<proteinExistence type="predicted"/>
<dbReference type="PANTHER" id="PTHR23221">
    <property type="entry name" value="GLYCOSYLPHOSPHATIDYLINOSITOL PHOSPHOLIPASE D"/>
    <property type="match status" value="1"/>
</dbReference>
<dbReference type="Pfam" id="PF01839">
    <property type="entry name" value="FG-GAP"/>
    <property type="match status" value="3"/>
</dbReference>
<sequence>MRRSLSIAVAVAALVIGPVSAAGPAGAAPSASGPVTDFNADGYADLAVAAPAATVDGQDDAGYVTVLYGSPGGVDTAHARIISRASAGVPGEAVDYDAFGRTSAARDFDGDGYTDLVLGSENGPTIVLWGSPAGLEKAVALPFAPRSSPLAAGDVNGDGHADLVVGTGLVGVEFGPITRTGKSAARTVVPFDEEDDSRYDFIVGDVTGDGADDIVTTHGFEDEGHATRLWKGGRDNSVTRAPGSFAPSSEGVIADFDRDGYGDFATFKFGTSHEDIVTRPGTVEIRYGSPSGLSARATTITQNTPGVPGINEAGDQFGRALAAGDVTGDGYPDLAVGVPGEAIATTRAAGSVVLLKGGPKGPTGNGALAFSQSIAGVPGVSEQDDYFGDEVLLADVNANNRADLIVSAPWEDGPQTDSGAAWVLRGSKNGPVTKNIATFTPSTLNVPGDEAHFGSTLAR</sequence>
<evidence type="ECO:0000256" key="2">
    <source>
        <dbReference type="ARBA" id="ARBA00022737"/>
    </source>
</evidence>
<keyword evidence="3" id="KW-0378">Hydrolase</keyword>
<dbReference type="Gene3D" id="2.130.10.130">
    <property type="entry name" value="Integrin alpha, N-terminal"/>
    <property type="match status" value="3"/>
</dbReference>
<dbReference type="InterPro" id="IPR000413">
    <property type="entry name" value="Integrin_alpha"/>
</dbReference>
<accession>A0A7J5D905</accession>
<evidence type="ECO:0000256" key="1">
    <source>
        <dbReference type="ARBA" id="ARBA00022729"/>
    </source>
</evidence>
<feature type="signal peptide" evidence="5">
    <location>
        <begin position="1"/>
        <end position="21"/>
    </location>
</feature>
<dbReference type="GO" id="GO:0008305">
    <property type="term" value="C:integrin complex"/>
    <property type="evidence" value="ECO:0007669"/>
    <property type="project" value="InterPro"/>
</dbReference>
<evidence type="ECO:0000256" key="4">
    <source>
        <dbReference type="ARBA" id="ARBA00023180"/>
    </source>
</evidence>
<gene>
    <name evidence="6" type="ORF">F8144_28525</name>
</gene>
<keyword evidence="7" id="KW-1185">Reference proteome</keyword>
<dbReference type="InterPro" id="IPR028994">
    <property type="entry name" value="Integrin_alpha_N"/>
</dbReference>